<evidence type="ECO:0000256" key="2">
    <source>
        <dbReference type="ARBA" id="ARBA00009928"/>
    </source>
</evidence>
<comment type="caution">
    <text evidence="11">The sequence shown here is derived from an EMBL/GenBank/DDBJ whole genome shotgun (WGS) entry which is preliminary data.</text>
</comment>
<evidence type="ECO:0000256" key="1">
    <source>
        <dbReference type="ARBA" id="ARBA00001973"/>
    </source>
</evidence>
<dbReference type="PROSITE" id="PS00497">
    <property type="entry name" value="TYROSINASE_1"/>
    <property type="match status" value="1"/>
</dbReference>
<evidence type="ECO:0000256" key="4">
    <source>
        <dbReference type="ARBA" id="ARBA00022784"/>
    </source>
</evidence>
<evidence type="ECO:0000259" key="10">
    <source>
        <dbReference type="PROSITE" id="PS00497"/>
    </source>
</evidence>
<evidence type="ECO:0000256" key="7">
    <source>
        <dbReference type="ARBA" id="ARBA00023157"/>
    </source>
</evidence>
<feature type="region of interest" description="Disordered" evidence="8">
    <location>
        <begin position="76"/>
        <end position="97"/>
    </location>
</feature>
<dbReference type="Gene3D" id="1.10.1280.10">
    <property type="entry name" value="Di-copper center containing domain from catechol oxidase"/>
    <property type="match status" value="1"/>
</dbReference>
<sequence>LSLSLSLSLSVSMGIAAQHLALSSSLIRDNPASFLSYSTSSQALISPAFRRAASKRAGAPRLGTLGPGRWPVPASSPISAALHESGGDNSNNADPVELNGALDRRQLLLGSSSLGIAGLPSLLLPQSALGSPVQPPDLKLCTTPIDPGNGAPSVNCCLPVSTTITDFKLPTNLPMRTRLSAHQVPSSYIAKYNQAYKLLRELPASDPRQYSQQANVHCAFCDAAYDVNGTQIEYQVHNSWLFFPWHRWYLYFHERILATLIKDDTFTLPFWNWDSATGYTLPPIYNDSKSSLYNANRNPLHRTPAVVDLNYNFTESNSSAAALLAANNTLMYRQMVSNSKTPSLFFGQSYRQGDEPNPGAGTIENLPHGTVHVWTGNPANPNDEDMGTFYSAGRDPIFHAHHSNIDRLWEVWKSLGGRRQDLTDSDYLNATFLFYDENAKLVRVRIGDALDTTKLAYKYQDVPNGWLNAAPRSRTSSDTAVNFGPGGGPHPAMAGRLREKLKEKYRKFKAGLKEFKERASGNIDKKERALVKRPRKVRADDFDEEILVLEGVRVASDEKIKFDVYINLVDDDDDDDDDKVGCDVPEYAGSFVNVPHMGMKMGEGRSVRKSNFRIGIGEVLKELDAEDDDDFAITIVPRGKPSVPISIDNVRIEYE</sequence>
<keyword evidence="9" id="KW-0732">Signal</keyword>
<organism evidence="11 12">
    <name type="scientific">Adiantum capillus-veneris</name>
    <name type="common">Maidenhair fern</name>
    <dbReference type="NCBI Taxonomy" id="13818"/>
    <lineage>
        <taxon>Eukaryota</taxon>
        <taxon>Viridiplantae</taxon>
        <taxon>Streptophyta</taxon>
        <taxon>Embryophyta</taxon>
        <taxon>Tracheophyta</taxon>
        <taxon>Polypodiopsida</taxon>
        <taxon>Polypodiidae</taxon>
        <taxon>Polypodiales</taxon>
        <taxon>Pteridineae</taxon>
        <taxon>Pteridaceae</taxon>
        <taxon>Vittarioideae</taxon>
        <taxon>Adiantum</taxon>
    </lineage>
</organism>
<reference evidence="11" key="1">
    <citation type="submission" date="2021-01" db="EMBL/GenBank/DDBJ databases">
        <title>Adiantum capillus-veneris genome.</title>
        <authorList>
            <person name="Fang Y."/>
            <person name="Liao Q."/>
        </authorList>
    </citation>
    <scope>NUCLEOTIDE SEQUENCE</scope>
    <source>
        <strain evidence="11">H3</strain>
        <tissue evidence="11">Leaf</tissue>
    </source>
</reference>
<dbReference type="InterPro" id="IPR050316">
    <property type="entry name" value="Tyrosinase/Hemocyanin"/>
</dbReference>
<comment type="similarity">
    <text evidence="2">Belongs to the tyrosinase family.</text>
</comment>
<proteinExistence type="inferred from homology"/>
<evidence type="ECO:0000313" key="11">
    <source>
        <dbReference type="EMBL" id="KAI5071759.1"/>
    </source>
</evidence>
<dbReference type="PANTHER" id="PTHR11474:SF76">
    <property type="entry name" value="SHKT DOMAIN-CONTAINING PROTEIN"/>
    <property type="match status" value="1"/>
</dbReference>
<keyword evidence="7" id="KW-1015">Disulfide bond</keyword>
<dbReference type="InterPro" id="IPR022740">
    <property type="entry name" value="Polyphenol_oxidase_C"/>
</dbReference>
<dbReference type="Pfam" id="PF12142">
    <property type="entry name" value="PPO1_DWL"/>
    <property type="match status" value="1"/>
</dbReference>
<dbReference type="SUPFAM" id="SSF48056">
    <property type="entry name" value="Di-copper centre-containing domain"/>
    <property type="match status" value="1"/>
</dbReference>
<evidence type="ECO:0000313" key="12">
    <source>
        <dbReference type="Proteomes" id="UP000886520"/>
    </source>
</evidence>
<feature type="domain" description="Tyrosinase copper-binding" evidence="10">
    <location>
        <begin position="237"/>
        <end position="254"/>
    </location>
</feature>
<keyword evidence="12" id="KW-1185">Reference proteome</keyword>
<gene>
    <name evidence="11" type="ORF">GOP47_0014010</name>
</gene>
<feature type="non-terminal residue" evidence="11">
    <location>
        <position position="655"/>
    </location>
</feature>
<dbReference type="Pfam" id="PF12143">
    <property type="entry name" value="PPO1_KFDV"/>
    <property type="match status" value="1"/>
</dbReference>
<name>A0A9D4UQ41_ADICA</name>
<dbReference type="EMBL" id="JABFUD020000013">
    <property type="protein sequence ID" value="KAI5071759.1"/>
    <property type="molecule type" value="Genomic_DNA"/>
</dbReference>
<feature type="chain" id="PRO_5039042755" description="Tyrosinase copper-binding domain-containing protein" evidence="9">
    <location>
        <begin position="18"/>
        <end position="655"/>
    </location>
</feature>
<keyword evidence="5" id="KW-0560">Oxidoreductase</keyword>
<dbReference type="InterPro" id="IPR022739">
    <property type="entry name" value="Polyphenol_oxidase_cen"/>
</dbReference>
<dbReference type="OrthoDB" id="6132182at2759"/>
<dbReference type="InterPro" id="IPR002227">
    <property type="entry name" value="Tyrosinase_Cu-bd"/>
</dbReference>
<dbReference type="AlphaFoldDB" id="A0A9D4UQ41"/>
<evidence type="ECO:0000256" key="8">
    <source>
        <dbReference type="SAM" id="MobiDB-lite"/>
    </source>
</evidence>
<evidence type="ECO:0000256" key="9">
    <source>
        <dbReference type="SAM" id="SignalP"/>
    </source>
</evidence>
<keyword evidence="3" id="KW-0479">Metal-binding</keyword>
<comment type="cofactor">
    <cofactor evidence="1">
        <name>Cu(2+)</name>
        <dbReference type="ChEBI" id="CHEBI:29036"/>
    </cofactor>
</comment>
<evidence type="ECO:0000256" key="5">
    <source>
        <dbReference type="ARBA" id="ARBA00023002"/>
    </source>
</evidence>
<feature type="signal peptide" evidence="9">
    <location>
        <begin position="1"/>
        <end position="17"/>
    </location>
</feature>
<dbReference type="GO" id="GO:0004097">
    <property type="term" value="F:catechol oxidase activity"/>
    <property type="evidence" value="ECO:0007669"/>
    <property type="project" value="InterPro"/>
</dbReference>
<dbReference type="GO" id="GO:0046872">
    <property type="term" value="F:metal ion binding"/>
    <property type="evidence" value="ECO:0007669"/>
    <property type="project" value="UniProtKB-KW"/>
</dbReference>
<dbReference type="PANTHER" id="PTHR11474">
    <property type="entry name" value="TYROSINASE FAMILY MEMBER"/>
    <property type="match status" value="1"/>
</dbReference>
<protein>
    <recommendedName>
        <fullName evidence="10">Tyrosinase copper-binding domain-containing protein</fullName>
    </recommendedName>
</protein>
<dbReference type="Proteomes" id="UP000886520">
    <property type="component" value="Chromosome 13"/>
</dbReference>
<evidence type="ECO:0000256" key="3">
    <source>
        <dbReference type="ARBA" id="ARBA00022723"/>
    </source>
</evidence>
<dbReference type="PRINTS" id="PR00092">
    <property type="entry name" value="TYROSINASE"/>
</dbReference>
<accession>A0A9D4UQ41</accession>
<keyword evidence="4" id="KW-0883">Thioether bond</keyword>
<dbReference type="InterPro" id="IPR008922">
    <property type="entry name" value="Di-copper_centre_dom_sf"/>
</dbReference>
<dbReference type="Pfam" id="PF00264">
    <property type="entry name" value="Tyrosinase"/>
    <property type="match status" value="1"/>
</dbReference>
<keyword evidence="6" id="KW-0186">Copper</keyword>
<evidence type="ECO:0000256" key="6">
    <source>
        <dbReference type="ARBA" id="ARBA00023008"/>
    </source>
</evidence>